<dbReference type="Pfam" id="PF20685">
    <property type="entry name" value="GCP5-Mod21_C"/>
    <property type="match status" value="1"/>
</dbReference>
<dbReference type="OrthoDB" id="5960936at2759"/>
<organism evidence="1 2">
    <name type="scientific">Desmophyllum pertusum</name>
    <dbReference type="NCBI Taxonomy" id="174260"/>
    <lineage>
        <taxon>Eukaryota</taxon>
        <taxon>Metazoa</taxon>
        <taxon>Cnidaria</taxon>
        <taxon>Anthozoa</taxon>
        <taxon>Hexacorallia</taxon>
        <taxon>Scleractinia</taxon>
        <taxon>Caryophylliina</taxon>
        <taxon>Caryophylliidae</taxon>
        <taxon>Desmophyllum</taxon>
    </lineage>
</organism>
<accession>A0A9W9ZVJ6</accession>
<protein>
    <submittedName>
        <fullName evidence="1">Gamma-tubulin complex component 5</fullName>
    </submittedName>
</protein>
<dbReference type="AlphaFoldDB" id="A0A9W9ZVJ6"/>
<name>A0A9W9ZVJ6_9CNID</name>
<evidence type="ECO:0000313" key="1">
    <source>
        <dbReference type="EMBL" id="KAJ7388641.1"/>
    </source>
</evidence>
<sequence>MTETQIVRETLWMLSGAQNTFVYMHVHQNGSLDVRDNIQVLHLTPECLFSLLSTFAVAGQQSLSLQKFVLSVLDPQTESTQTLQLLSLLCLVTLRNIKHCCHP</sequence>
<gene>
    <name evidence="1" type="primary">TUBGCP5_2</name>
    <name evidence="1" type="ORF">OS493_036494</name>
</gene>
<dbReference type="EMBL" id="MU825457">
    <property type="protein sequence ID" value="KAJ7388641.1"/>
    <property type="molecule type" value="Genomic_DNA"/>
</dbReference>
<keyword evidence="2" id="KW-1185">Reference proteome</keyword>
<dbReference type="Proteomes" id="UP001163046">
    <property type="component" value="Unassembled WGS sequence"/>
</dbReference>
<reference evidence="1" key="1">
    <citation type="submission" date="2023-01" db="EMBL/GenBank/DDBJ databases">
        <title>Genome assembly of the deep-sea coral Lophelia pertusa.</title>
        <authorList>
            <person name="Herrera S."/>
            <person name="Cordes E."/>
        </authorList>
    </citation>
    <scope>NUCLEOTIDE SEQUENCE</scope>
    <source>
        <strain evidence="1">USNM1676648</strain>
        <tissue evidence="1">Polyp</tissue>
    </source>
</reference>
<proteinExistence type="predicted"/>
<comment type="caution">
    <text evidence="1">The sequence shown here is derived from an EMBL/GenBank/DDBJ whole genome shotgun (WGS) entry which is preliminary data.</text>
</comment>
<evidence type="ECO:0000313" key="2">
    <source>
        <dbReference type="Proteomes" id="UP001163046"/>
    </source>
</evidence>